<reference evidence="2 3" key="1">
    <citation type="submission" date="2020-10" db="EMBL/GenBank/DDBJ databases">
        <title>Connecting structure to function with the recovery of over 1000 high-quality activated sludge metagenome-assembled genomes encoding full-length rRNA genes using long-read sequencing.</title>
        <authorList>
            <person name="Singleton C.M."/>
            <person name="Petriglieri F."/>
            <person name="Kristensen J.M."/>
            <person name="Kirkegaard R.H."/>
            <person name="Michaelsen T.Y."/>
            <person name="Andersen M.H."/>
            <person name="Karst S.M."/>
            <person name="Dueholm M.S."/>
            <person name="Nielsen P.H."/>
            <person name="Albertsen M."/>
        </authorList>
    </citation>
    <scope>NUCLEOTIDE SEQUENCE [LARGE SCALE GENOMIC DNA]</scope>
    <source>
        <strain evidence="2">Ribe_18-Q3-R11-54_BAT3C.373</strain>
    </source>
</reference>
<evidence type="ECO:0000313" key="2">
    <source>
        <dbReference type="EMBL" id="MBK9717596.1"/>
    </source>
</evidence>
<dbReference type="InterPro" id="IPR046341">
    <property type="entry name" value="SET_dom_sf"/>
</dbReference>
<dbReference type="SMART" id="SM00317">
    <property type="entry name" value="SET"/>
    <property type="match status" value="1"/>
</dbReference>
<dbReference type="PROSITE" id="PS50280">
    <property type="entry name" value="SET"/>
    <property type="match status" value="1"/>
</dbReference>
<evidence type="ECO:0000313" key="3">
    <source>
        <dbReference type="Proteomes" id="UP000808349"/>
    </source>
</evidence>
<dbReference type="Gene3D" id="2.170.270.10">
    <property type="entry name" value="SET domain"/>
    <property type="match status" value="1"/>
</dbReference>
<dbReference type="EMBL" id="JADKFW010000005">
    <property type="protein sequence ID" value="MBK9717596.1"/>
    <property type="molecule type" value="Genomic_DNA"/>
</dbReference>
<proteinExistence type="predicted"/>
<evidence type="ECO:0000259" key="1">
    <source>
        <dbReference type="PROSITE" id="PS50280"/>
    </source>
</evidence>
<dbReference type="AlphaFoldDB" id="A0A9D7XEG4"/>
<accession>A0A9D7XEG4</accession>
<dbReference type="InterPro" id="IPR001214">
    <property type="entry name" value="SET_dom"/>
</dbReference>
<feature type="domain" description="SET" evidence="1">
    <location>
        <begin position="15"/>
        <end position="130"/>
    </location>
</feature>
<protein>
    <submittedName>
        <fullName evidence="2">SET domain-containing protein</fullName>
    </submittedName>
</protein>
<name>A0A9D7XEG4_9BACT</name>
<organism evidence="2 3">
    <name type="scientific">Candidatus Defluviibacterium haderslevense</name>
    <dbReference type="NCBI Taxonomy" id="2981993"/>
    <lineage>
        <taxon>Bacteria</taxon>
        <taxon>Pseudomonadati</taxon>
        <taxon>Bacteroidota</taxon>
        <taxon>Saprospiria</taxon>
        <taxon>Saprospirales</taxon>
        <taxon>Saprospiraceae</taxon>
        <taxon>Candidatus Defluviibacterium</taxon>
    </lineage>
</organism>
<dbReference type="SUPFAM" id="SSF82199">
    <property type="entry name" value="SET domain"/>
    <property type="match status" value="1"/>
</dbReference>
<comment type="caution">
    <text evidence="2">The sequence shown here is derived from an EMBL/GenBank/DDBJ whole genome shotgun (WGS) entry which is preliminary data.</text>
</comment>
<dbReference type="Proteomes" id="UP000808349">
    <property type="component" value="Unassembled WGS sequence"/>
</dbReference>
<sequence>MTPKEKLLSELKHNTYIRLLPSTTHGIGVFAIQDIPKGCRDLFMDEEGDWIKLTFEEVNELPDHSKKLIENFCLFDEAYYFVPLEGFKKMDLSLYLNHSDQPNLTSIDEGRYFETTRDIKSGEELFIDYGTIVDSNE</sequence>
<dbReference type="Pfam" id="PF00856">
    <property type="entry name" value="SET"/>
    <property type="match status" value="1"/>
</dbReference>
<gene>
    <name evidence="2" type="ORF">IPO85_08805</name>
</gene>